<feature type="region of interest" description="Disordered" evidence="1">
    <location>
        <begin position="172"/>
        <end position="194"/>
    </location>
</feature>
<feature type="compositionally biased region" description="Acidic residues" evidence="1">
    <location>
        <begin position="371"/>
        <end position="390"/>
    </location>
</feature>
<protein>
    <submittedName>
        <fullName evidence="3">Uncharacterized protein</fullName>
    </submittedName>
</protein>
<feature type="compositionally biased region" description="Polar residues" evidence="1">
    <location>
        <begin position="311"/>
        <end position="321"/>
    </location>
</feature>
<keyword evidence="4" id="KW-1185">Reference proteome</keyword>
<feature type="compositionally biased region" description="Low complexity" evidence="1">
    <location>
        <begin position="44"/>
        <end position="73"/>
    </location>
</feature>
<reference evidence="4" key="1">
    <citation type="submission" date="2014-01" db="EMBL/GenBank/DDBJ databases">
        <title>The Genome Sequence of Anopheles farauti FAR1 (V2).</title>
        <authorList>
            <consortium name="The Broad Institute Genomics Platform"/>
            <person name="Neafsey D.E."/>
            <person name="Besansky N."/>
            <person name="Howell P."/>
            <person name="Walton C."/>
            <person name="Young S.K."/>
            <person name="Zeng Q."/>
            <person name="Gargeya S."/>
            <person name="Fitzgerald M."/>
            <person name="Haas B."/>
            <person name="Abouelleil A."/>
            <person name="Allen A.W."/>
            <person name="Alvarado L."/>
            <person name="Arachchi H.M."/>
            <person name="Berlin A.M."/>
            <person name="Chapman S.B."/>
            <person name="Gainer-Dewar J."/>
            <person name="Goldberg J."/>
            <person name="Griggs A."/>
            <person name="Gujja S."/>
            <person name="Hansen M."/>
            <person name="Howarth C."/>
            <person name="Imamovic A."/>
            <person name="Ireland A."/>
            <person name="Larimer J."/>
            <person name="McCowan C."/>
            <person name="Murphy C."/>
            <person name="Pearson M."/>
            <person name="Poon T.W."/>
            <person name="Priest M."/>
            <person name="Roberts A."/>
            <person name="Saif S."/>
            <person name="Shea T."/>
            <person name="Sisk P."/>
            <person name="Sykes S."/>
            <person name="Wortman J."/>
            <person name="Nusbaum C."/>
            <person name="Birren B."/>
        </authorList>
    </citation>
    <scope>NUCLEOTIDE SEQUENCE [LARGE SCALE GENOMIC DNA]</scope>
    <source>
        <strain evidence="4">FAR1</strain>
    </source>
</reference>
<dbReference type="EMBL" id="AXCN02001265">
    <property type="status" value="NOT_ANNOTATED_CDS"/>
    <property type="molecule type" value="Genomic_DNA"/>
</dbReference>
<proteinExistence type="predicted"/>
<organism evidence="3 4">
    <name type="scientific">Anopheles farauti</name>
    <dbReference type="NCBI Taxonomy" id="69004"/>
    <lineage>
        <taxon>Eukaryota</taxon>
        <taxon>Metazoa</taxon>
        <taxon>Ecdysozoa</taxon>
        <taxon>Arthropoda</taxon>
        <taxon>Hexapoda</taxon>
        <taxon>Insecta</taxon>
        <taxon>Pterygota</taxon>
        <taxon>Neoptera</taxon>
        <taxon>Endopterygota</taxon>
        <taxon>Diptera</taxon>
        <taxon>Nematocera</taxon>
        <taxon>Culicoidea</taxon>
        <taxon>Culicidae</taxon>
        <taxon>Anophelinae</taxon>
        <taxon>Anopheles</taxon>
    </lineage>
</organism>
<dbReference type="EnsemblMetazoa" id="AFAF020244-RA">
    <property type="protein sequence ID" value="AFAF020244-PA"/>
    <property type="gene ID" value="AFAF020244"/>
</dbReference>
<evidence type="ECO:0000313" key="4">
    <source>
        <dbReference type="Proteomes" id="UP000075886"/>
    </source>
</evidence>
<reference evidence="3" key="2">
    <citation type="submission" date="2020-05" db="UniProtKB">
        <authorList>
            <consortium name="EnsemblMetazoa"/>
        </authorList>
    </citation>
    <scope>IDENTIFICATION</scope>
    <source>
        <strain evidence="3">FAR1</strain>
    </source>
</reference>
<evidence type="ECO:0000256" key="2">
    <source>
        <dbReference type="SAM" id="Phobius"/>
    </source>
</evidence>
<evidence type="ECO:0000313" key="3">
    <source>
        <dbReference type="EnsemblMetazoa" id="AFAF020244-PA"/>
    </source>
</evidence>
<dbReference type="Proteomes" id="UP000075886">
    <property type="component" value="Unassembled WGS sequence"/>
</dbReference>
<keyword evidence="2" id="KW-1133">Transmembrane helix</keyword>
<feature type="region of interest" description="Disordered" evidence="1">
    <location>
        <begin position="1"/>
        <end position="73"/>
    </location>
</feature>
<evidence type="ECO:0000256" key="1">
    <source>
        <dbReference type="SAM" id="MobiDB-lite"/>
    </source>
</evidence>
<feature type="transmembrane region" description="Helical" evidence="2">
    <location>
        <begin position="116"/>
        <end position="137"/>
    </location>
</feature>
<sequence length="463" mass="47019">MDPQSESSAAAAAAGTSRCPTDLPKNAQDPPVDDVSVGESEPNADASGCDSDASGYDSDSGESGSGSGSSSNLSDLQLAVGDVNIIIEPGRVPPSSILHPTTPPTPGSDMAVCSCALLIVTILGIVVIALLLLCLILKDSAREHPLRSPAATPVQVRGRQLPRVPHRFNSHAYDTPDVGALQPPSPTPDSWSVDIATASPDEFEYDNFTDDEDEDESVAAAAAVAGTDPSGARRRKPPPPPSSPFDFGGFAAPLKSVKVSSAATNRPQKKKKKEKGAAVEPAGGLSVIRLVPASVDIFQTLLDLGPAVPRSRSSSTGNGTVNGAAVPSGLGMPTPTEELAAGSGGDGGGPSGGEDGAVGRPMASLAVPELTTDDDQTSDELEDDAEDAAEDLETEQAGLLNLARLGCRVQFDSTVVDNERGVGADGSGAGPSGGARIQKMSPARSARLIDFLGTGSGAKTEER</sequence>
<feature type="compositionally biased region" description="Gly residues" evidence="1">
    <location>
        <begin position="423"/>
        <end position="433"/>
    </location>
</feature>
<feature type="region of interest" description="Disordered" evidence="1">
    <location>
        <begin position="223"/>
        <end position="280"/>
    </location>
</feature>
<feature type="compositionally biased region" description="Gly residues" evidence="1">
    <location>
        <begin position="342"/>
        <end position="356"/>
    </location>
</feature>
<dbReference type="AlphaFoldDB" id="A0A182QZZ1"/>
<dbReference type="VEuPathDB" id="VectorBase:AFAF020244"/>
<feature type="region of interest" description="Disordered" evidence="1">
    <location>
        <begin position="418"/>
        <end position="442"/>
    </location>
</feature>
<accession>A0A182QZZ1</accession>
<feature type="region of interest" description="Disordered" evidence="1">
    <location>
        <begin position="306"/>
        <end position="390"/>
    </location>
</feature>
<keyword evidence="2" id="KW-0812">Transmembrane</keyword>
<name>A0A182QZZ1_9DIPT</name>
<keyword evidence="2" id="KW-0472">Membrane</keyword>